<keyword evidence="3 4" id="KW-0479">Metal-binding</keyword>
<evidence type="ECO:0000256" key="4">
    <source>
        <dbReference type="RuleBase" id="RU000461"/>
    </source>
</evidence>
<dbReference type="GO" id="GO:0004497">
    <property type="term" value="F:monooxygenase activity"/>
    <property type="evidence" value="ECO:0007669"/>
    <property type="project" value="UniProtKB-KW"/>
</dbReference>
<keyword evidence="6" id="KW-1185">Reference proteome</keyword>
<dbReference type="InterPro" id="IPR001128">
    <property type="entry name" value="Cyt_P450"/>
</dbReference>
<proteinExistence type="inferred from homology"/>
<dbReference type="PANTHER" id="PTHR24305:SF166">
    <property type="entry name" value="CYTOCHROME P450 12A4, MITOCHONDRIAL-RELATED"/>
    <property type="match status" value="1"/>
</dbReference>
<dbReference type="EMBL" id="CP113797">
    <property type="protein sequence ID" value="WAL62134.1"/>
    <property type="molecule type" value="Genomic_DNA"/>
</dbReference>
<dbReference type="InterPro" id="IPR050121">
    <property type="entry name" value="Cytochrome_P450_monoxygenase"/>
</dbReference>
<keyword evidence="4" id="KW-0503">Monooxygenase</keyword>
<dbReference type="RefSeq" id="WP_268612251.1">
    <property type="nucleotide sequence ID" value="NZ_CP113797.1"/>
</dbReference>
<name>A0A9E9C938_9CYAN</name>
<evidence type="ECO:0000313" key="6">
    <source>
        <dbReference type="Proteomes" id="UP001163152"/>
    </source>
</evidence>
<feature type="binding site" description="axial binding residue" evidence="3">
    <location>
        <position position="377"/>
    </location>
    <ligand>
        <name>heme</name>
        <dbReference type="ChEBI" id="CHEBI:30413"/>
    </ligand>
    <ligandPart>
        <name>Fe</name>
        <dbReference type="ChEBI" id="CHEBI:18248"/>
    </ligandPart>
</feature>
<keyword evidence="4" id="KW-0560">Oxidoreductase</keyword>
<dbReference type="KEGG" id="tsin:OXH18_09155"/>
<dbReference type="GO" id="GO:0005506">
    <property type="term" value="F:iron ion binding"/>
    <property type="evidence" value="ECO:0007669"/>
    <property type="project" value="InterPro"/>
</dbReference>
<dbReference type="CDD" id="cd11053">
    <property type="entry name" value="CYP110-like"/>
    <property type="match status" value="1"/>
</dbReference>
<dbReference type="Proteomes" id="UP001163152">
    <property type="component" value="Chromosome"/>
</dbReference>
<dbReference type="InterPro" id="IPR017972">
    <property type="entry name" value="Cyt_P450_CS"/>
</dbReference>
<evidence type="ECO:0000256" key="2">
    <source>
        <dbReference type="ARBA" id="ARBA00010617"/>
    </source>
</evidence>
<reference evidence="5" key="1">
    <citation type="submission" date="2022-12" db="EMBL/GenBank/DDBJ databases">
        <title>Polyphasic identification of a Novel Hot-Spring Cyanobacterium Ocullathermofonsia sinensis gen nov. sp. nov. and Genomic Insights on its Adaptations to the Thermal Habitat.</title>
        <authorList>
            <person name="Daroch M."/>
            <person name="Tang J."/>
            <person name="Jiang Y."/>
        </authorList>
    </citation>
    <scope>NUCLEOTIDE SEQUENCE</scope>
    <source>
        <strain evidence="5">PKUAC-SCTA174</strain>
    </source>
</reference>
<evidence type="ECO:0000256" key="1">
    <source>
        <dbReference type="ARBA" id="ARBA00001971"/>
    </source>
</evidence>
<dbReference type="AlphaFoldDB" id="A0A9E9C938"/>
<comment type="similarity">
    <text evidence="2 4">Belongs to the cytochrome P450 family.</text>
</comment>
<keyword evidence="3 4" id="KW-0408">Iron</keyword>
<gene>
    <name evidence="5" type="ORF">OXH18_09155</name>
</gene>
<dbReference type="Pfam" id="PF00067">
    <property type="entry name" value="p450"/>
    <property type="match status" value="1"/>
</dbReference>
<evidence type="ECO:0000313" key="5">
    <source>
        <dbReference type="EMBL" id="WAL62134.1"/>
    </source>
</evidence>
<dbReference type="PRINTS" id="PR00385">
    <property type="entry name" value="P450"/>
</dbReference>
<dbReference type="GO" id="GO:0016705">
    <property type="term" value="F:oxidoreductase activity, acting on paired donors, with incorporation or reduction of molecular oxygen"/>
    <property type="evidence" value="ECO:0007669"/>
    <property type="project" value="InterPro"/>
</dbReference>
<organism evidence="5 6">
    <name type="scientific">Thermocoleostomius sinensis A174</name>
    <dbReference type="NCBI Taxonomy" id="2016057"/>
    <lineage>
        <taxon>Bacteria</taxon>
        <taxon>Bacillati</taxon>
        <taxon>Cyanobacteriota</taxon>
        <taxon>Cyanophyceae</taxon>
        <taxon>Oculatellales</taxon>
        <taxon>Oculatellaceae</taxon>
        <taxon>Thermocoleostomius</taxon>
    </lineage>
</organism>
<dbReference type="InterPro" id="IPR002401">
    <property type="entry name" value="Cyt_P450_E_grp-I"/>
</dbReference>
<dbReference type="SUPFAM" id="SSF48264">
    <property type="entry name" value="Cytochrome P450"/>
    <property type="match status" value="1"/>
</dbReference>
<sequence length="432" mass="48765">MMKLIARPLEYLEDYGQRYGDMFRVGNSRPPVVYVSNPKAIQEIFATSPDCFQTGGGGKVLQLLLGEQSVVLLDGDRHQRQRKLLMPPFHGDRLRAYSQLICDTTQHVTTAQWQTGKPFRVRLTMQEITLRVILKAVFGISEGERYDQLRVLLSSLLDSIGSPLSASLIFFGALQQDWGAWSPWGRFLRLKQRVDRLLLDEIHDRQTSQVVGDDILSLLLSARDEAGQPMTDLELRDELVTLLLAGHETTASALSWALYWVHYLPEIQEKLRSELANLGPQPQPSALARLPYLTAVCQETLRIYPVTLTTGVRVLKAPMAILNYNIEAGTVLFPCTYLLHHRDDLYPDSKQFQPERFLERSFAAHEFIPFGGGHRYCIGAAMAMLEMKLVLATVLLNWQLSLVNPRSIRPVRRGLTVAPPANLQLIAISSLH</sequence>
<keyword evidence="3 4" id="KW-0349">Heme</keyword>
<dbReference type="PANTHER" id="PTHR24305">
    <property type="entry name" value="CYTOCHROME P450"/>
    <property type="match status" value="1"/>
</dbReference>
<dbReference type="Gene3D" id="1.10.630.10">
    <property type="entry name" value="Cytochrome P450"/>
    <property type="match status" value="1"/>
</dbReference>
<comment type="cofactor">
    <cofactor evidence="1 3">
        <name>heme</name>
        <dbReference type="ChEBI" id="CHEBI:30413"/>
    </cofactor>
</comment>
<protein>
    <submittedName>
        <fullName evidence="5">Cytochrome P450</fullName>
    </submittedName>
</protein>
<dbReference type="PROSITE" id="PS00086">
    <property type="entry name" value="CYTOCHROME_P450"/>
    <property type="match status" value="1"/>
</dbReference>
<dbReference type="GO" id="GO:0020037">
    <property type="term" value="F:heme binding"/>
    <property type="evidence" value="ECO:0007669"/>
    <property type="project" value="InterPro"/>
</dbReference>
<dbReference type="PRINTS" id="PR00463">
    <property type="entry name" value="EP450I"/>
</dbReference>
<dbReference type="InterPro" id="IPR036396">
    <property type="entry name" value="Cyt_P450_sf"/>
</dbReference>
<evidence type="ECO:0000256" key="3">
    <source>
        <dbReference type="PIRSR" id="PIRSR602401-1"/>
    </source>
</evidence>
<accession>A0A9E9C938</accession>